<dbReference type="Gene3D" id="3.90.79.10">
    <property type="entry name" value="Nucleoside Triphosphate Pyrophosphohydrolase"/>
    <property type="match status" value="1"/>
</dbReference>
<gene>
    <name evidence="4" type="ORF">K4A83_00295</name>
</gene>
<dbReference type="CDD" id="cd03424">
    <property type="entry name" value="NUDIX_ADPRase_Nudt5_UGPPase_Nudt14"/>
    <property type="match status" value="1"/>
</dbReference>
<dbReference type="InterPro" id="IPR015797">
    <property type="entry name" value="NUDIX_hydrolase-like_dom_sf"/>
</dbReference>
<dbReference type="EMBL" id="JAIHOM010000001">
    <property type="protein sequence ID" value="MCW6034718.1"/>
    <property type="molecule type" value="Genomic_DNA"/>
</dbReference>
<accession>A0ABT3KZN3</accession>
<evidence type="ECO:0000256" key="1">
    <source>
        <dbReference type="ARBA" id="ARBA00001946"/>
    </source>
</evidence>
<keyword evidence="2 4" id="KW-0378">Hydrolase</keyword>
<dbReference type="PANTHER" id="PTHR11839:SF18">
    <property type="entry name" value="NUDIX HYDROLASE DOMAIN-CONTAINING PROTEIN"/>
    <property type="match status" value="1"/>
</dbReference>
<evidence type="ECO:0000313" key="5">
    <source>
        <dbReference type="Proteomes" id="UP001526426"/>
    </source>
</evidence>
<comment type="cofactor">
    <cofactor evidence="1">
        <name>Mg(2+)</name>
        <dbReference type="ChEBI" id="CHEBI:18420"/>
    </cofactor>
</comment>
<dbReference type="InterPro" id="IPR000086">
    <property type="entry name" value="NUDIX_hydrolase_dom"/>
</dbReference>
<dbReference type="Pfam" id="PF00293">
    <property type="entry name" value="NUDIX"/>
    <property type="match status" value="1"/>
</dbReference>
<feature type="domain" description="Nudix hydrolase" evidence="3">
    <location>
        <begin position="43"/>
        <end position="173"/>
    </location>
</feature>
<dbReference type="SUPFAM" id="SSF55811">
    <property type="entry name" value="Nudix"/>
    <property type="match status" value="1"/>
</dbReference>
<dbReference type="Proteomes" id="UP001526426">
    <property type="component" value="Unassembled WGS sequence"/>
</dbReference>
<sequence>MTSIRKWQKLDSKWIIQNEWCTIRQDSVQLASGKILDDYFINVRPDVALVLPVTPQQDVVFVRQYRHGVEKILLELPAGKFDPAEEESLAAAQRELEEETGYISCQWSKLATVHDSPVQDTNQVHIFLAENAVLEGTQHLDDNEELEVVLIPFADTFKQIESGEICVSGTIVALFLGWQRLSHPLEGSRE</sequence>
<evidence type="ECO:0000256" key="2">
    <source>
        <dbReference type="ARBA" id="ARBA00022801"/>
    </source>
</evidence>
<organism evidence="4 5">
    <name type="scientific">Spirulina subsalsa FACHB-351</name>
    <dbReference type="NCBI Taxonomy" id="234711"/>
    <lineage>
        <taxon>Bacteria</taxon>
        <taxon>Bacillati</taxon>
        <taxon>Cyanobacteriota</taxon>
        <taxon>Cyanophyceae</taxon>
        <taxon>Spirulinales</taxon>
        <taxon>Spirulinaceae</taxon>
        <taxon>Spirulina</taxon>
    </lineage>
</organism>
<dbReference type="PROSITE" id="PS51462">
    <property type="entry name" value="NUDIX"/>
    <property type="match status" value="1"/>
</dbReference>
<reference evidence="4 5" key="1">
    <citation type="submission" date="2021-08" db="EMBL/GenBank/DDBJ databases">
        <title>Draft genome sequence of Spirulina subsalsa with high tolerance to salinity and hype-accumulation of phycocyanin.</title>
        <authorList>
            <person name="Pei H."/>
            <person name="Jiang L."/>
        </authorList>
    </citation>
    <scope>NUCLEOTIDE SEQUENCE [LARGE SCALE GENOMIC DNA]</scope>
    <source>
        <strain evidence="4 5">FACHB-351</strain>
    </source>
</reference>
<dbReference type="PANTHER" id="PTHR11839">
    <property type="entry name" value="UDP/ADP-SUGAR PYROPHOSPHATASE"/>
    <property type="match status" value="1"/>
</dbReference>
<proteinExistence type="predicted"/>
<evidence type="ECO:0000259" key="3">
    <source>
        <dbReference type="PROSITE" id="PS51462"/>
    </source>
</evidence>
<evidence type="ECO:0000313" key="4">
    <source>
        <dbReference type="EMBL" id="MCW6034718.1"/>
    </source>
</evidence>
<protein>
    <submittedName>
        <fullName evidence="4">NUDIX hydrolase</fullName>
    </submittedName>
</protein>
<keyword evidence="5" id="KW-1185">Reference proteome</keyword>
<comment type="caution">
    <text evidence="4">The sequence shown here is derived from an EMBL/GenBank/DDBJ whole genome shotgun (WGS) entry which is preliminary data.</text>
</comment>
<name>A0ABT3KZN3_9CYAN</name>
<dbReference type="GO" id="GO:0016787">
    <property type="term" value="F:hydrolase activity"/>
    <property type="evidence" value="ECO:0007669"/>
    <property type="project" value="UniProtKB-KW"/>
</dbReference>
<dbReference type="RefSeq" id="WP_265262370.1">
    <property type="nucleotide sequence ID" value="NZ_JAIHOM010000001.1"/>
</dbReference>